<comment type="caution">
    <text evidence="2">The sequence shown here is derived from an EMBL/GenBank/DDBJ whole genome shotgun (WGS) entry which is preliminary data.</text>
</comment>
<gene>
    <name evidence="2" type="ORF">B296_00001976</name>
</gene>
<protein>
    <submittedName>
        <fullName evidence="2">Uncharacterized protein</fullName>
    </submittedName>
</protein>
<sequence>MRVAIRFGTAAAPPDAAAAMAVYPESASPSLEIDPWRKHQIPCPCFCPLVRASVDYRFMVAAVCLKIQGNPWTDARTALSTLEKEWQKGIAGVPFWTGGCGGCSPPVSSLNDLPLFREALPPTFAVRTRKRRAQRTERNSVAQRHAASSSFPCIHHYLFQEPKRQGSTATVVVVRLDPPSPAHVQRRQHGEKPHREDNKSLGGRRRPPHAAAFFGAVPPARRLCIYATEKRNPLKIIRWVLQW</sequence>
<organism evidence="2 3">
    <name type="scientific">Ensete ventricosum</name>
    <name type="common">Abyssinian banana</name>
    <name type="synonym">Musa ensete</name>
    <dbReference type="NCBI Taxonomy" id="4639"/>
    <lineage>
        <taxon>Eukaryota</taxon>
        <taxon>Viridiplantae</taxon>
        <taxon>Streptophyta</taxon>
        <taxon>Embryophyta</taxon>
        <taxon>Tracheophyta</taxon>
        <taxon>Spermatophyta</taxon>
        <taxon>Magnoliopsida</taxon>
        <taxon>Liliopsida</taxon>
        <taxon>Zingiberales</taxon>
        <taxon>Musaceae</taxon>
        <taxon>Ensete</taxon>
    </lineage>
</organism>
<dbReference type="Proteomes" id="UP000287651">
    <property type="component" value="Unassembled WGS sequence"/>
</dbReference>
<dbReference type="AlphaFoldDB" id="A0A427A985"/>
<name>A0A427A985_ENSVE</name>
<evidence type="ECO:0000256" key="1">
    <source>
        <dbReference type="SAM" id="MobiDB-lite"/>
    </source>
</evidence>
<evidence type="ECO:0000313" key="2">
    <source>
        <dbReference type="EMBL" id="RRT72784.1"/>
    </source>
</evidence>
<evidence type="ECO:0000313" key="3">
    <source>
        <dbReference type="Proteomes" id="UP000287651"/>
    </source>
</evidence>
<feature type="region of interest" description="Disordered" evidence="1">
    <location>
        <begin position="181"/>
        <end position="211"/>
    </location>
</feature>
<accession>A0A427A985</accession>
<reference evidence="2 3" key="1">
    <citation type="journal article" date="2014" name="Agronomy (Basel)">
        <title>A Draft Genome Sequence for Ensete ventricosum, the Drought-Tolerant Tree Against Hunger.</title>
        <authorList>
            <person name="Harrison J."/>
            <person name="Moore K.A."/>
            <person name="Paszkiewicz K."/>
            <person name="Jones T."/>
            <person name="Grant M."/>
            <person name="Ambacheew D."/>
            <person name="Muzemil S."/>
            <person name="Studholme D.J."/>
        </authorList>
    </citation>
    <scope>NUCLEOTIDE SEQUENCE [LARGE SCALE GENOMIC DNA]</scope>
</reference>
<feature type="compositionally biased region" description="Basic and acidic residues" evidence="1">
    <location>
        <begin position="188"/>
        <end position="199"/>
    </location>
</feature>
<dbReference type="EMBL" id="AMZH03003294">
    <property type="protein sequence ID" value="RRT72784.1"/>
    <property type="molecule type" value="Genomic_DNA"/>
</dbReference>
<proteinExistence type="predicted"/>